<accession>A0A8H3EDV5</accession>
<evidence type="ECO:0000256" key="1">
    <source>
        <dbReference type="ARBA" id="ARBA00022801"/>
    </source>
</evidence>
<dbReference type="GO" id="GO:0006798">
    <property type="term" value="P:polyphosphate catabolic process"/>
    <property type="evidence" value="ECO:0007669"/>
    <property type="project" value="TreeGrafter"/>
</dbReference>
<sequence>MDRYFPAESSEAAAHAYIKDHLWHDPTITVETIGQCAAYAALSRYVVGEDLYVPPRNAPELDYILKRYTTDVLHSLVSQARDSELRTALPKARQIAASSLNAILRNSELLESLLIRHSPPENDVVALPTSPAPDMHPDSYYLPGASVSSSCHSKKPKKESERAGKYGAPGTDCDTPISLVNSTLEWVEKEWADQIDFVIWTGDNARHDTDSSIPRTPAEIRDMNREMARRMDRIFTPRGVPVVPSVGNNDVWPHNIMYEGPSTVTNDFLESWRNFVPFPAYQVFQRGVYFSVELVPNRLAAISLNTMYWYDSNKAVDGCPKKSNDPGTLELDWLEIQLKIYRSRKMQASLYDHHVWLTGHVAPTEDDYFPLCFARYGELALRYQDTILGHLFGHKNVDHFVIHSIDKVLGSIPSMRITGRNKEAQISDKLHAEFEALSKQEKVDYDDYFVVNIGPSVIPEYTPSVRVFTYNITGVNWAEPSLIANVERSLDSEELNASKIDCSKKENKNKKKCVFKKPRHANKRSPSRRNTLWSPTGYAQFYIPESSWKNKTHPPQYELEYVTYSLSTLRDVNVTIIPEHLLPPELRDGSIKTLTKSRYAPFGLRDLTIPSWIKFARKMGQKKKLWKRFSETMFLET</sequence>
<dbReference type="PANTHER" id="PTHR10340">
    <property type="entry name" value="SPHINGOMYELIN PHOSPHODIESTERASE"/>
    <property type="match status" value="1"/>
</dbReference>
<dbReference type="Gene3D" id="3.60.21.10">
    <property type="match status" value="1"/>
</dbReference>
<dbReference type="SUPFAM" id="SSF56300">
    <property type="entry name" value="Metallo-dependent phosphatases"/>
    <property type="match status" value="1"/>
</dbReference>
<comment type="caution">
    <text evidence="4">The sequence shown here is derived from an EMBL/GenBank/DDBJ whole genome shotgun (WGS) entry which is preliminary data.</text>
</comment>
<keyword evidence="1" id="KW-0378">Hydrolase</keyword>
<organism evidence="4 5">
    <name type="scientific">Rhizoctonia solani</name>
    <dbReference type="NCBI Taxonomy" id="456999"/>
    <lineage>
        <taxon>Eukaryota</taxon>
        <taxon>Fungi</taxon>
        <taxon>Dikarya</taxon>
        <taxon>Basidiomycota</taxon>
        <taxon>Agaricomycotina</taxon>
        <taxon>Agaricomycetes</taxon>
        <taxon>Cantharellales</taxon>
        <taxon>Ceratobasidiaceae</taxon>
        <taxon>Rhizoctonia</taxon>
    </lineage>
</organism>
<dbReference type="GO" id="GO:0004309">
    <property type="term" value="F:exopolyphosphatase activity"/>
    <property type="evidence" value="ECO:0007669"/>
    <property type="project" value="TreeGrafter"/>
</dbReference>
<dbReference type="GO" id="GO:0005615">
    <property type="term" value="C:extracellular space"/>
    <property type="evidence" value="ECO:0007669"/>
    <property type="project" value="TreeGrafter"/>
</dbReference>
<gene>
    <name evidence="4" type="ORF">RDB_LOCUS181970</name>
</gene>
<protein>
    <recommendedName>
        <fullName evidence="6">Endopolyphosphatase</fullName>
    </recommendedName>
</protein>
<evidence type="ECO:0000256" key="3">
    <source>
        <dbReference type="SAM" id="MobiDB-lite"/>
    </source>
</evidence>
<keyword evidence="2" id="KW-0325">Glycoprotein</keyword>
<evidence type="ECO:0000313" key="4">
    <source>
        <dbReference type="EMBL" id="CAE7229234.1"/>
    </source>
</evidence>
<evidence type="ECO:0000313" key="5">
    <source>
        <dbReference type="Proteomes" id="UP000663827"/>
    </source>
</evidence>
<feature type="region of interest" description="Disordered" evidence="3">
    <location>
        <begin position="146"/>
        <end position="169"/>
    </location>
</feature>
<dbReference type="InterPro" id="IPR041805">
    <property type="entry name" value="ASMase/PPN1_MPP"/>
</dbReference>
<dbReference type="AlphaFoldDB" id="A0A8H3EDV5"/>
<evidence type="ECO:0008006" key="6">
    <source>
        <dbReference type="Google" id="ProtNLM"/>
    </source>
</evidence>
<name>A0A8H3EDV5_9AGAM</name>
<dbReference type="PANTHER" id="PTHR10340:SF55">
    <property type="entry name" value="ENDOPOLYPHOSPHATASE"/>
    <property type="match status" value="1"/>
</dbReference>
<dbReference type="GO" id="GO:0000298">
    <property type="term" value="F:endopolyphosphatase activity"/>
    <property type="evidence" value="ECO:0007669"/>
    <property type="project" value="TreeGrafter"/>
</dbReference>
<dbReference type="Proteomes" id="UP000663827">
    <property type="component" value="Unassembled WGS sequence"/>
</dbReference>
<evidence type="ECO:0000256" key="2">
    <source>
        <dbReference type="ARBA" id="ARBA00023180"/>
    </source>
</evidence>
<dbReference type="GO" id="GO:0000324">
    <property type="term" value="C:fungal-type vacuole"/>
    <property type="evidence" value="ECO:0007669"/>
    <property type="project" value="TreeGrafter"/>
</dbReference>
<dbReference type="GO" id="GO:0008081">
    <property type="term" value="F:phosphoric diester hydrolase activity"/>
    <property type="evidence" value="ECO:0007669"/>
    <property type="project" value="TreeGrafter"/>
</dbReference>
<reference evidence="4" key="1">
    <citation type="submission" date="2021-01" db="EMBL/GenBank/DDBJ databases">
        <authorList>
            <person name="Kaushik A."/>
        </authorList>
    </citation>
    <scope>NUCLEOTIDE SEQUENCE</scope>
    <source>
        <strain evidence="4">AG5</strain>
    </source>
</reference>
<proteinExistence type="predicted"/>
<dbReference type="EMBL" id="CAJNJQ010006476">
    <property type="protein sequence ID" value="CAE7229234.1"/>
    <property type="molecule type" value="Genomic_DNA"/>
</dbReference>
<dbReference type="InterPro" id="IPR029052">
    <property type="entry name" value="Metallo-depent_PP-like"/>
</dbReference>
<dbReference type="CDD" id="cd00842">
    <property type="entry name" value="MPP_ASMase"/>
    <property type="match status" value="1"/>
</dbReference>